<evidence type="ECO:0000256" key="1">
    <source>
        <dbReference type="ARBA" id="ARBA00004141"/>
    </source>
</evidence>
<feature type="transmembrane region" description="Helical" evidence="9">
    <location>
        <begin position="117"/>
        <end position="139"/>
    </location>
</feature>
<feature type="transmembrane region" description="Helical" evidence="9">
    <location>
        <begin position="151"/>
        <end position="184"/>
    </location>
</feature>
<feature type="transmembrane region" description="Helical" evidence="9">
    <location>
        <begin position="85"/>
        <end position="105"/>
    </location>
</feature>
<feature type="transmembrane region" description="Helical" evidence="9">
    <location>
        <begin position="196"/>
        <end position="216"/>
    </location>
</feature>
<dbReference type="EMBL" id="MU839010">
    <property type="protein sequence ID" value="KAK1766688.1"/>
    <property type="molecule type" value="Genomic_DNA"/>
</dbReference>
<gene>
    <name evidence="10" type="ORF">QBC33DRAFT_539835</name>
</gene>
<accession>A0AAJ0BY74</accession>
<keyword evidence="6 7" id="KW-0472">Membrane</keyword>
<feature type="transmembrane region" description="Helical" evidence="9">
    <location>
        <begin position="492"/>
        <end position="511"/>
    </location>
</feature>
<feature type="region of interest" description="Disordered" evidence="8">
    <location>
        <begin position="1"/>
        <end position="29"/>
    </location>
</feature>
<evidence type="ECO:0000256" key="8">
    <source>
        <dbReference type="SAM" id="MobiDB-lite"/>
    </source>
</evidence>
<dbReference type="PIRSF" id="PIRSF002744">
    <property type="entry name" value="Pur-cyt_permease"/>
    <property type="match status" value="1"/>
</dbReference>
<dbReference type="InterPro" id="IPR001248">
    <property type="entry name" value="Pur-cyt_permease"/>
</dbReference>
<reference evidence="10" key="1">
    <citation type="submission" date="2023-06" db="EMBL/GenBank/DDBJ databases">
        <title>Genome-scale phylogeny and comparative genomics of the fungal order Sordariales.</title>
        <authorList>
            <consortium name="Lawrence Berkeley National Laboratory"/>
            <person name="Hensen N."/>
            <person name="Bonometti L."/>
            <person name="Westerberg I."/>
            <person name="Brannstrom I.O."/>
            <person name="Guillou S."/>
            <person name="Cros-Aarteil S."/>
            <person name="Calhoun S."/>
            <person name="Haridas S."/>
            <person name="Kuo A."/>
            <person name="Mondo S."/>
            <person name="Pangilinan J."/>
            <person name="Riley R."/>
            <person name="Labutti K."/>
            <person name="Andreopoulos B."/>
            <person name="Lipzen A."/>
            <person name="Chen C."/>
            <person name="Yanf M."/>
            <person name="Daum C."/>
            <person name="Ng V."/>
            <person name="Clum A."/>
            <person name="Steindorff A."/>
            <person name="Ohm R."/>
            <person name="Martin F."/>
            <person name="Silar P."/>
            <person name="Natvig D."/>
            <person name="Lalanne C."/>
            <person name="Gautier V."/>
            <person name="Ament-Velasquez S.L."/>
            <person name="Kruys A."/>
            <person name="Hutchinson M.I."/>
            <person name="Powell A.J."/>
            <person name="Barry K."/>
            <person name="Miller A.N."/>
            <person name="Grigoriev I.V."/>
            <person name="Debuchy R."/>
            <person name="Gladieux P."/>
            <person name="Thoren M.H."/>
            <person name="Johannesson H."/>
        </authorList>
    </citation>
    <scope>NUCLEOTIDE SEQUENCE</scope>
    <source>
        <strain evidence="10">8032-3</strain>
    </source>
</reference>
<dbReference type="InterPro" id="IPR026030">
    <property type="entry name" value="Pur-cyt_permease_Fcy2/21/22"/>
</dbReference>
<evidence type="ECO:0000256" key="2">
    <source>
        <dbReference type="ARBA" id="ARBA00008974"/>
    </source>
</evidence>
<evidence type="ECO:0000256" key="6">
    <source>
        <dbReference type="ARBA" id="ARBA00023136"/>
    </source>
</evidence>
<keyword evidence="4 9" id="KW-0812">Transmembrane</keyword>
<evidence type="ECO:0000256" key="9">
    <source>
        <dbReference type="SAM" id="Phobius"/>
    </source>
</evidence>
<feature type="transmembrane region" description="Helical" evidence="9">
    <location>
        <begin position="293"/>
        <end position="317"/>
    </location>
</feature>
<feature type="transmembrane region" description="Helical" evidence="9">
    <location>
        <begin position="413"/>
        <end position="436"/>
    </location>
</feature>
<keyword evidence="11" id="KW-1185">Reference proteome</keyword>
<dbReference type="Proteomes" id="UP001244011">
    <property type="component" value="Unassembled WGS sequence"/>
</dbReference>
<dbReference type="Gene3D" id="1.10.4160.10">
    <property type="entry name" value="Hydantoin permease"/>
    <property type="match status" value="1"/>
</dbReference>
<dbReference type="PANTHER" id="PTHR31806">
    <property type="entry name" value="PURINE-CYTOSINE PERMEASE FCY2-RELATED"/>
    <property type="match status" value="1"/>
</dbReference>
<evidence type="ECO:0000256" key="5">
    <source>
        <dbReference type="ARBA" id="ARBA00022989"/>
    </source>
</evidence>
<feature type="transmembrane region" description="Helical" evidence="9">
    <location>
        <begin position="349"/>
        <end position="371"/>
    </location>
</feature>
<evidence type="ECO:0000256" key="4">
    <source>
        <dbReference type="ARBA" id="ARBA00022692"/>
    </source>
</evidence>
<comment type="similarity">
    <text evidence="2 7">Belongs to the purine-cytosine permease (2.A.39) family.</text>
</comment>
<feature type="transmembrane region" description="Helical" evidence="9">
    <location>
        <begin position="383"/>
        <end position="401"/>
    </location>
</feature>
<dbReference type="PANTHER" id="PTHR31806:SF5">
    <property type="entry name" value="PURINE-CYTOSINE PERMEASE FCY21"/>
    <property type="match status" value="1"/>
</dbReference>
<comment type="caution">
    <text evidence="10">The sequence shown here is derived from an EMBL/GenBank/DDBJ whole genome shotgun (WGS) entry which is preliminary data.</text>
</comment>
<dbReference type="GeneID" id="85311202"/>
<keyword evidence="5 9" id="KW-1133">Transmembrane helix</keyword>
<name>A0AAJ0BY74_9PEZI</name>
<evidence type="ECO:0000313" key="10">
    <source>
        <dbReference type="EMBL" id="KAK1766688.1"/>
    </source>
</evidence>
<protein>
    <submittedName>
        <fullName evidence="10">Permease for cytosine/purines, uracil, thiamine, allantoin-domain-containing protein</fullName>
    </submittedName>
</protein>
<dbReference type="GO" id="GO:0022857">
    <property type="term" value="F:transmembrane transporter activity"/>
    <property type="evidence" value="ECO:0007669"/>
    <property type="project" value="InterPro"/>
</dbReference>
<feature type="transmembrane region" description="Helical" evidence="9">
    <location>
        <begin position="262"/>
        <end position="281"/>
    </location>
</feature>
<organism evidence="10 11">
    <name type="scientific">Phialemonium atrogriseum</name>
    <dbReference type="NCBI Taxonomy" id="1093897"/>
    <lineage>
        <taxon>Eukaryota</taxon>
        <taxon>Fungi</taxon>
        <taxon>Dikarya</taxon>
        <taxon>Ascomycota</taxon>
        <taxon>Pezizomycotina</taxon>
        <taxon>Sordariomycetes</taxon>
        <taxon>Sordariomycetidae</taxon>
        <taxon>Cephalothecales</taxon>
        <taxon>Cephalothecaceae</taxon>
        <taxon>Phialemonium</taxon>
    </lineage>
</organism>
<feature type="transmembrane region" description="Helical" evidence="9">
    <location>
        <begin position="457"/>
        <end position="480"/>
    </location>
</feature>
<evidence type="ECO:0000256" key="7">
    <source>
        <dbReference type="PIRNR" id="PIRNR002744"/>
    </source>
</evidence>
<proteinExistence type="inferred from homology"/>
<sequence>MSSSPSLGDGDKNPPSVAENQVPAPGKDHRGRVIDFLRVEEGEVYTAHSRKRPKWYQRLLDAGAEENGIKPVPAEQRTNTEYNNLFTVFFTSLFCLLPLPTGMLATLEYGMSLRDSAIIIVFFAMLTCIPPALMCMAGPQTGLRQLVQARYSFGLYLVTIPLLLNAATIIGFALMSAIVGGQAIAALNPENVSVDIGIVVVCVGAFAASILGYRALHWWERWALLPNLVAIVVAVGCGGKHLHLQSDHLPPPTPFKVLTYGGLIAGYFLTFGGIVSDYSIYHDPEGPKWKICVYTYLGLLTSSVPLLILGAAIGGAIPNVDSWAAAYEISGIGGVILEMLAPSGGFGKFIMVLLALSVIGNIAMSMYSMALNLQLLLPFLAKVPRFFFTIVTMAIMIPLAIRVAEEWETSLQNLLALIGYWAGCFDAVLIEELVVFRRMDYTTYDHAIWNVGRKLPSGIAAILASLISMALVIPGISAVWYTGPIAKTTGDIGFEMAFIVTAIFYFPLRWLEVKWRGHL</sequence>
<dbReference type="GO" id="GO:0005886">
    <property type="term" value="C:plasma membrane"/>
    <property type="evidence" value="ECO:0007669"/>
    <property type="project" value="TreeGrafter"/>
</dbReference>
<dbReference type="RefSeq" id="XP_060282901.1">
    <property type="nucleotide sequence ID" value="XM_060428015.1"/>
</dbReference>
<comment type="subcellular location">
    <subcellularLocation>
        <location evidence="1">Membrane</location>
        <topology evidence="1">Multi-pass membrane protein</topology>
    </subcellularLocation>
</comment>
<evidence type="ECO:0000256" key="3">
    <source>
        <dbReference type="ARBA" id="ARBA00022448"/>
    </source>
</evidence>
<dbReference type="AlphaFoldDB" id="A0AAJ0BY74"/>
<feature type="transmembrane region" description="Helical" evidence="9">
    <location>
        <begin position="223"/>
        <end position="242"/>
    </location>
</feature>
<dbReference type="Pfam" id="PF02133">
    <property type="entry name" value="Transp_cyt_pur"/>
    <property type="match status" value="1"/>
</dbReference>
<evidence type="ECO:0000313" key="11">
    <source>
        <dbReference type="Proteomes" id="UP001244011"/>
    </source>
</evidence>
<keyword evidence="3 7" id="KW-0813">Transport</keyword>